<evidence type="ECO:0000256" key="2">
    <source>
        <dbReference type="HAMAP-Rule" id="MF_00163"/>
    </source>
</evidence>
<dbReference type="Gene3D" id="3.90.45.10">
    <property type="entry name" value="Peptide deformylase"/>
    <property type="match status" value="1"/>
</dbReference>
<sequence length="176" mass="19663">MSVLTIRLYPDPTLRRKSKSVTETTDEIRQLADDMVHTLKWASGVGLAAPQIGKLLRVITLDLTFEDPSKMPICVINPEIVETTGSHTAEEGCLSIPSVCEALERPSSVVMRGLDMHGSHLEREFQGILARAVLHEIDHLDGILFIDRLDPLRKSLLKGTLKQLRQESDSQRCQLL</sequence>
<keyword evidence="2" id="KW-0408">Iron</keyword>
<dbReference type="GO" id="GO:0006412">
    <property type="term" value="P:translation"/>
    <property type="evidence" value="ECO:0007669"/>
    <property type="project" value="UniProtKB-UniRule"/>
</dbReference>
<dbReference type="GO" id="GO:0046872">
    <property type="term" value="F:metal ion binding"/>
    <property type="evidence" value="ECO:0007669"/>
    <property type="project" value="UniProtKB-KW"/>
</dbReference>
<dbReference type="Pfam" id="PF01327">
    <property type="entry name" value="Pep_deformylase"/>
    <property type="match status" value="1"/>
</dbReference>
<accession>A0A0S7WDQ5</accession>
<comment type="caution">
    <text evidence="3">The sequence shown here is derived from an EMBL/GenBank/DDBJ whole genome shotgun (WGS) entry which is preliminary data.</text>
</comment>
<feature type="binding site" evidence="2">
    <location>
        <position position="93"/>
    </location>
    <ligand>
        <name>Fe cation</name>
        <dbReference type="ChEBI" id="CHEBI:24875"/>
    </ligand>
</feature>
<dbReference type="SUPFAM" id="SSF56420">
    <property type="entry name" value="Peptide deformylase"/>
    <property type="match status" value="1"/>
</dbReference>
<dbReference type="PATRIC" id="fig|1703771.3.peg.1555"/>
<dbReference type="GO" id="GO:0042586">
    <property type="term" value="F:peptide deformylase activity"/>
    <property type="evidence" value="ECO:0007669"/>
    <property type="project" value="UniProtKB-UniRule"/>
</dbReference>
<evidence type="ECO:0000313" key="3">
    <source>
        <dbReference type="EMBL" id="KPJ48296.1"/>
    </source>
</evidence>
<comment type="similarity">
    <text evidence="1 2">Belongs to the polypeptide deformylase family.</text>
</comment>
<reference evidence="3 4" key="1">
    <citation type="journal article" date="2015" name="Microbiome">
        <title>Genomic resolution of linkages in carbon, nitrogen, and sulfur cycling among widespread estuary sediment bacteria.</title>
        <authorList>
            <person name="Baker B.J."/>
            <person name="Lazar C.S."/>
            <person name="Teske A.P."/>
            <person name="Dick G.J."/>
        </authorList>
    </citation>
    <scope>NUCLEOTIDE SEQUENCE [LARGE SCALE GENOMIC DNA]</scope>
    <source>
        <strain evidence="3">DG_26</strain>
    </source>
</reference>
<organism evidence="3 4">
    <name type="scientific">candidate division TA06 bacterium DG_26</name>
    <dbReference type="NCBI Taxonomy" id="1703771"/>
    <lineage>
        <taxon>Bacteria</taxon>
        <taxon>Bacteria division TA06</taxon>
    </lineage>
</organism>
<dbReference type="PANTHER" id="PTHR10458:SF22">
    <property type="entry name" value="PEPTIDE DEFORMYLASE"/>
    <property type="match status" value="1"/>
</dbReference>
<dbReference type="InterPro" id="IPR036821">
    <property type="entry name" value="Peptide_deformylase_sf"/>
</dbReference>
<dbReference type="AlphaFoldDB" id="A0A0S7WDQ5"/>
<comment type="catalytic activity">
    <reaction evidence="2">
        <text>N-terminal N-formyl-L-methionyl-[peptide] + H2O = N-terminal L-methionyl-[peptide] + formate</text>
        <dbReference type="Rhea" id="RHEA:24420"/>
        <dbReference type="Rhea" id="RHEA-COMP:10639"/>
        <dbReference type="Rhea" id="RHEA-COMP:10640"/>
        <dbReference type="ChEBI" id="CHEBI:15377"/>
        <dbReference type="ChEBI" id="CHEBI:15740"/>
        <dbReference type="ChEBI" id="CHEBI:49298"/>
        <dbReference type="ChEBI" id="CHEBI:64731"/>
        <dbReference type="EC" id="3.5.1.88"/>
    </reaction>
</comment>
<dbReference type="PIRSF" id="PIRSF004749">
    <property type="entry name" value="Pep_def"/>
    <property type="match status" value="1"/>
</dbReference>
<evidence type="ECO:0000313" key="4">
    <source>
        <dbReference type="Proteomes" id="UP000051124"/>
    </source>
</evidence>
<keyword evidence="2" id="KW-0648">Protein biosynthesis</keyword>
<dbReference type="HAMAP" id="MF_00163">
    <property type="entry name" value="Pep_deformylase"/>
    <property type="match status" value="1"/>
</dbReference>
<proteinExistence type="inferred from homology"/>
<dbReference type="PRINTS" id="PR01576">
    <property type="entry name" value="PDEFORMYLASE"/>
</dbReference>
<dbReference type="NCBIfam" id="TIGR00079">
    <property type="entry name" value="pept_deformyl"/>
    <property type="match status" value="1"/>
</dbReference>
<comment type="cofactor">
    <cofactor evidence="2">
        <name>Fe(2+)</name>
        <dbReference type="ChEBI" id="CHEBI:29033"/>
    </cofactor>
    <text evidence="2">Binds 1 Fe(2+) ion.</text>
</comment>
<feature type="binding site" evidence="2">
    <location>
        <position position="139"/>
    </location>
    <ligand>
        <name>Fe cation</name>
        <dbReference type="ChEBI" id="CHEBI:24875"/>
    </ligand>
</feature>
<feature type="binding site" evidence="2">
    <location>
        <position position="135"/>
    </location>
    <ligand>
        <name>Fe cation</name>
        <dbReference type="ChEBI" id="CHEBI:24875"/>
    </ligand>
</feature>
<gene>
    <name evidence="2" type="primary">def</name>
    <name evidence="3" type="ORF">AMJ40_07730</name>
</gene>
<dbReference type="Proteomes" id="UP000051124">
    <property type="component" value="Unassembled WGS sequence"/>
</dbReference>
<name>A0A0S7WDQ5_UNCT6</name>
<protein>
    <recommendedName>
        <fullName evidence="2">Peptide deformylase</fullName>
        <shortName evidence="2">PDF</shortName>
        <ecNumber evidence="2">3.5.1.88</ecNumber>
    </recommendedName>
    <alternativeName>
        <fullName evidence="2">Polypeptide deformylase</fullName>
    </alternativeName>
</protein>
<dbReference type="CDD" id="cd00487">
    <property type="entry name" value="Pep_deformylase"/>
    <property type="match status" value="1"/>
</dbReference>
<comment type="function">
    <text evidence="2">Removes the formyl group from the N-terminal Met of newly synthesized proteins. Requires at least a dipeptide for an efficient rate of reaction. N-terminal L-methionine is a prerequisite for activity but the enzyme has broad specificity at other positions.</text>
</comment>
<evidence type="ECO:0000256" key="1">
    <source>
        <dbReference type="ARBA" id="ARBA00010759"/>
    </source>
</evidence>
<dbReference type="NCBIfam" id="NF001159">
    <property type="entry name" value="PRK00150.1-3"/>
    <property type="match status" value="1"/>
</dbReference>
<dbReference type="EC" id="3.5.1.88" evidence="2"/>
<dbReference type="PANTHER" id="PTHR10458">
    <property type="entry name" value="PEPTIDE DEFORMYLASE"/>
    <property type="match status" value="1"/>
</dbReference>
<feature type="active site" evidence="2">
    <location>
        <position position="136"/>
    </location>
</feature>
<dbReference type="EMBL" id="LIZT01000127">
    <property type="protein sequence ID" value="KPJ48296.1"/>
    <property type="molecule type" value="Genomic_DNA"/>
</dbReference>
<keyword evidence="2" id="KW-0479">Metal-binding</keyword>
<keyword evidence="2" id="KW-0378">Hydrolase</keyword>
<dbReference type="InterPro" id="IPR023635">
    <property type="entry name" value="Peptide_deformylase"/>
</dbReference>